<dbReference type="AlphaFoldDB" id="Q0QVX5"/>
<name>Q0QVX5_NEILA</name>
<geneLocation type="plasmid" evidence="1">
    <name>pNL14</name>
</geneLocation>
<keyword evidence="1" id="KW-0614">Plasmid</keyword>
<proteinExistence type="predicted"/>
<organism evidence="1">
    <name type="scientific">Neisseria lactamica</name>
    <dbReference type="NCBI Taxonomy" id="486"/>
    <lineage>
        <taxon>Bacteria</taxon>
        <taxon>Pseudomonadati</taxon>
        <taxon>Pseudomonadota</taxon>
        <taxon>Betaproteobacteria</taxon>
        <taxon>Neisseriales</taxon>
        <taxon>Neisseriaceae</taxon>
        <taxon>Neisseria</taxon>
    </lineage>
</organism>
<sequence length="106" mass="11960">MSPLNPHSKGDRMLIASTRIVTKLQQKHNVTIEEVEECISNLDPSHKLLTDTREGNATILPTLWFVSETNSGRKLKVVFILDDGDIHLKTAYDANPTEITIYNNNK</sequence>
<reference evidence="1" key="2">
    <citation type="journal article" date="2006" name="Infect. Immun.">
        <title>Plasmid diversity in neisseriae.</title>
        <authorList>
            <person name="van Passel M.W."/>
            <person name="van der Ende A."/>
            <person name="Bart A."/>
        </authorList>
    </citation>
    <scope>NUCLEOTIDE SEQUENCE</scope>
    <source>
        <strain evidence="1">5279613</strain>
        <plasmid evidence="1">pNL14</plasmid>
    </source>
</reference>
<protein>
    <submittedName>
        <fullName evidence="1">PNL14_p2</fullName>
    </submittedName>
</protein>
<evidence type="ECO:0000313" key="1">
    <source>
        <dbReference type="EMBL" id="ABC41157.1"/>
    </source>
</evidence>
<reference evidence="1" key="1">
    <citation type="submission" date="2005-10" db="EMBL/GenBank/DDBJ databases">
        <authorList>
            <person name="van Passel M.W.J."/>
            <person name="van der Ende A."/>
            <person name="Aldert B."/>
        </authorList>
    </citation>
    <scope>NUCLEOTIDE SEQUENCE</scope>
    <source>
        <strain evidence="1">5279613</strain>
        <plasmid evidence="1">pNL14</plasmid>
    </source>
</reference>
<accession>Q0QVX5</accession>
<dbReference type="EMBL" id="DQ229164">
    <property type="protein sequence ID" value="ABC41157.1"/>
    <property type="molecule type" value="Genomic_DNA"/>
</dbReference>